<evidence type="ECO:0000313" key="3">
    <source>
        <dbReference type="Proteomes" id="UP000001471"/>
    </source>
</evidence>
<protein>
    <submittedName>
        <fullName evidence="2">Uncharacterized protein</fullName>
    </submittedName>
</protein>
<organism evidence="2 3">
    <name type="scientific">Pyrenophora tritici-repentis (strain Pt-1C-BFP)</name>
    <name type="common">Wheat tan spot fungus</name>
    <name type="synonym">Drechslera tritici-repentis</name>
    <dbReference type="NCBI Taxonomy" id="426418"/>
    <lineage>
        <taxon>Eukaryota</taxon>
        <taxon>Fungi</taxon>
        <taxon>Dikarya</taxon>
        <taxon>Ascomycota</taxon>
        <taxon>Pezizomycotina</taxon>
        <taxon>Dothideomycetes</taxon>
        <taxon>Pleosporomycetidae</taxon>
        <taxon>Pleosporales</taxon>
        <taxon>Pleosporineae</taxon>
        <taxon>Pleosporaceae</taxon>
        <taxon>Pyrenophora</taxon>
    </lineage>
</organism>
<dbReference type="eggNOG" id="KOG0591">
    <property type="taxonomic scope" value="Eukaryota"/>
</dbReference>
<gene>
    <name evidence="2" type="ORF">PTRG_09973</name>
</gene>
<dbReference type="InParanoid" id="B2WJ14"/>
<dbReference type="EMBL" id="DS231626">
    <property type="protein sequence ID" value="EDU43024.1"/>
    <property type="molecule type" value="Genomic_DNA"/>
</dbReference>
<dbReference type="OrthoDB" id="1431934at2759"/>
<dbReference type="AlphaFoldDB" id="B2WJ14"/>
<dbReference type="HOGENOM" id="CLU_596021_0_0_1"/>
<feature type="region of interest" description="Disordered" evidence="1">
    <location>
        <begin position="109"/>
        <end position="128"/>
    </location>
</feature>
<feature type="region of interest" description="Disordered" evidence="1">
    <location>
        <begin position="65"/>
        <end position="85"/>
    </location>
</feature>
<evidence type="ECO:0000256" key="1">
    <source>
        <dbReference type="SAM" id="MobiDB-lite"/>
    </source>
</evidence>
<dbReference type="Proteomes" id="UP000001471">
    <property type="component" value="Unassembled WGS sequence"/>
</dbReference>
<accession>B2WJ14</accession>
<proteinExistence type="predicted"/>
<sequence length="459" mass="52664">MVKQQVIHSGYLLSPLTHRLDDIKWTAETLWFGEIIIRDEYRRKIGKKKIYLMYRPDLVPVNPWNQRDATSAKTNRRLPPARGVISAAPPVPPGFVAVVPRPALPNPPVPPPPPPPSPPPPPPARPINGYPFDFWPNLPWDPEPQDDETINESMGSIAKDKGNQLLWRNTRPMLWPPRNEDNWRNKRFLGAGSYGCVGLRCQHDETNTIIRQMIVKECRPSKHIWRDPVRWRNQVPQEINMHQLVDQSRTAASGGIDHDTLVEHQGYRLMMELQRYRIFLNYYEGRGVSTFVLSDFGGVFTDLAGTEDVKSDNPDEYTLDADIALLPPEIYSLKLGHGYFNSYLKRFKKRDSNRCTCQNIQTPEHLLLHWAVALATAKGIKSEEKWTIVRRSWERLEDTLGELYPIPTRESKRAMVALSLFNQPFDNDSNTYLPTVTIDSSENNSNCLPIDSNLSRPSF</sequence>
<dbReference type="STRING" id="426418.B2WJ14"/>
<evidence type="ECO:0000313" key="2">
    <source>
        <dbReference type="EMBL" id="EDU43024.1"/>
    </source>
</evidence>
<reference evidence="3" key="1">
    <citation type="journal article" date="2013" name="G3 (Bethesda)">
        <title>Comparative genomics of a plant-pathogenic fungus, Pyrenophora tritici-repentis, reveals transduplication and the impact of repeat elements on pathogenicity and population divergence.</title>
        <authorList>
            <person name="Manning V.A."/>
            <person name="Pandelova I."/>
            <person name="Dhillon B."/>
            <person name="Wilhelm L.J."/>
            <person name="Goodwin S.B."/>
            <person name="Berlin A.M."/>
            <person name="Figueroa M."/>
            <person name="Freitag M."/>
            <person name="Hane J.K."/>
            <person name="Henrissat B."/>
            <person name="Holman W.H."/>
            <person name="Kodira C.D."/>
            <person name="Martin J."/>
            <person name="Oliver R.P."/>
            <person name="Robbertse B."/>
            <person name="Schackwitz W."/>
            <person name="Schwartz D.C."/>
            <person name="Spatafora J.W."/>
            <person name="Turgeon B.G."/>
            <person name="Yandava C."/>
            <person name="Young S."/>
            <person name="Zhou S."/>
            <person name="Zeng Q."/>
            <person name="Grigoriev I.V."/>
            <person name="Ma L.-J."/>
            <person name="Ciuffetti L.M."/>
        </authorList>
    </citation>
    <scope>NUCLEOTIDE SEQUENCE [LARGE SCALE GENOMIC DNA]</scope>
    <source>
        <strain evidence="3">Pt-1C-BFP</strain>
    </source>
</reference>
<name>B2WJ14_PYRTR</name>
<feature type="compositionally biased region" description="Pro residues" evidence="1">
    <location>
        <begin position="109"/>
        <end position="125"/>
    </location>
</feature>